<evidence type="ECO:0000256" key="2">
    <source>
        <dbReference type="SAM" id="MobiDB-lite"/>
    </source>
</evidence>
<protein>
    <submittedName>
        <fullName evidence="5">Protein-tyrosine phosphatase-like protein</fullName>
    </submittedName>
</protein>
<feature type="region of interest" description="Disordered" evidence="2">
    <location>
        <begin position="1"/>
        <end position="105"/>
    </location>
</feature>
<dbReference type="InterPro" id="IPR000387">
    <property type="entry name" value="Tyr_Pase_dom"/>
</dbReference>
<dbReference type="PROSITE" id="PS50055">
    <property type="entry name" value="TYR_PHOSPHATASE_PTP"/>
    <property type="match status" value="1"/>
</dbReference>
<dbReference type="InterPro" id="IPR016130">
    <property type="entry name" value="Tyr_Pase_AS"/>
</dbReference>
<feature type="domain" description="Tyrosine-protein phosphatase" evidence="3">
    <location>
        <begin position="156"/>
        <end position="468"/>
    </location>
</feature>
<evidence type="ECO:0000259" key="4">
    <source>
        <dbReference type="PROSITE" id="PS50056"/>
    </source>
</evidence>
<evidence type="ECO:0000259" key="3">
    <source>
        <dbReference type="PROSITE" id="PS50055"/>
    </source>
</evidence>
<dbReference type="SMART" id="SM00404">
    <property type="entry name" value="PTPc_motif"/>
    <property type="match status" value="1"/>
</dbReference>
<sequence>MLAGSIKLEKLRGALHRRHDSPPAASSRSDSKSPNTSEPNSVQTSQTQSKARGSSPAWIERMKRNHSMFKRSASPVGASSRTGRSRAPIAQTDGSCSTKPDHKDPEILPARLATAIPDMRRPSIAPTADHRLPSITSPKVKALRVPRFLKATDDELHEKYAELGSLENDRLSGKNSDDSANSQWARLDADPVLDRYSNIHPWAKNRVLLQVPDGFNNYINASPVRLVSTVSNQRDNYEAARDSYICMQGPKRETVDHTWHMFWHELSRPDEAAPGVIIMLSPTHAPHPSGVGNFEKCYPYFPLDESSPPLVINETGILGNDFHAEVRFVTRELPVAGSAVEIRKLAMVVRGKEDQEKLIWHFLYPSWPDYGALGEKNIKSIISLMEVSREKNSAENPRVVHCSAGVGRTGTFIALEFLISELQSGAWNSWTGDADPIYETVNQLRVQRRTMVQAYEQYAFLYQVLKKMWIEKYSNPSVAALTAEQESEEVSGNVAPNTSAGKDSNE</sequence>
<dbReference type="Gene3D" id="3.90.190.10">
    <property type="entry name" value="Protein tyrosine phosphatase superfamily"/>
    <property type="match status" value="1"/>
</dbReference>
<evidence type="ECO:0000313" key="5">
    <source>
        <dbReference type="EMBL" id="KAG9242365.1"/>
    </source>
</evidence>
<dbReference type="InterPro" id="IPR050348">
    <property type="entry name" value="Protein-Tyr_Phosphatase"/>
</dbReference>
<reference evidence="5" key="1">
    <citation type="journal article" date="2021" name="IMA Fungus">
        <title>Genomic characterization of three marine fungi, including Emericellopsis atlantica sp. nov. with signatures of a generalist lifestyle and marine biomass degradation.</title>
        <authorList>
            <person name="Hagestad O.C."/>
            <person name="Hou L."/>
            <person name="Andersen J.H."/>
            <person name="Hansen E.H."/>
            <person name="Altermark B."/>
            <person name="Li C."/>
            <person name="Kuhnert E."/>
            <person name="Cox R.J."/>
            <person name="Crous P.W."/>
            <person name="Spatafora J.W."/>
            <person name="Lail K."/>
            <person name="Amirebrahimi M."/>
            <person name="Lipzen A."/>
            <person name="Pangilinan J."/>
            <person name="Andreopoulos W."/>
            <person name="Hayes R.D."/>
            <person name="Ng V."/>
            <person name="Grigoriev I.V."/>
            <person name="Jackson S.A."/>
            <person name="Sutton T.D.S."/>
            <person name="Dobson A.D.W."/>
            <person name="Rama T."/>
        </authorList>
    </citation>
    <scope>NUCLEOTIDE SEQUENCE</scope>
    <source>
        <strain evidence="5">TRa3180A</strain>
    </source>
</reference>
<dbReference type="PRINTS" id="PR00700">
    <property type="entry name" value="PRTYPHPHTASE"/>
</dbReference>
<feature type="domain" description="Tyrosine specific protein phosphatases" evidence="4">
    <location>
        <begin position="379"/>
        <end position="459"/>
    </location>
</feature>
<feature type="compositionally biased region" description="Polar residues" evidence="2">
    <location>
        <begin position="35"/>
        <end position="52"/>
    </location>
</feature>
<evidence type="ECO:0000313" key="6">
    <source>
        <dbReference type="Proteomes" id="UP000887226"/>
    </source>
</evidence>
<dbReference type="PROSITE" id="PS50056">
    <property type="entry name" value="TYR_PHOSPHATASE_2"/>
    <property type="match status" value="1"/>
</dbReference>
<dbReference type="GO" id="GO:0004725">
    <property type="term" value="F:protein tyrosine phosphatase activity"/>
    <property type="evidence" value="ECO:0007669"/>
    <property type="project" value="InterPro"/>
</dbReference>
<dbReference type="InterPro" id="IPR029021">
    <property type="entry name" value="Prot-tyrosine_phosphatase-like"/>
</dbReference>
<dbReference type="PROSITE" id="PS00383">
    <property type="entry name" value="TYR_PHOSPHATASE_1"/>
    <property type="match status" value="1"/>
</dbReference>
<feature type="compositionally biased region" description="Polar residues" evidence="2">
    <location>
        <begin position="494"/>
        <end position="506"/>
    </location>
</feature>
<dbReference type="OrthoDB" id="10253954at2759"/>
<dbReference type="SUPFAM" id="SSF52799">
    <property type="entry name" value="(Phosphotyrosine protein) phosphatases II"/>
    <property type="match status" value="1"/>
</dbReference>
<dbReference type="EMBL" id="MU254081">
    <property type="protein sequence ID" value="KAG9242365.1"/>
    <property type="molecule type" value="Genomic_DNA"/>
</dbReference>
<proteinExistence type="inferred from homology"/>
<comment type="caution">
    <text evidence="5">The sequence shown here is derived from an EMBL/GenBank/DDBJ whole genome shotgun (WGS) entry which is preliminary data.</text>
</comment>
<dbReference type="AlphaFoldDB" id="A0A9P7YZ37"/>
<accession>A0A9P7YZ37</accession>
<gene>
    <name evidence="5" type="ORF">BJ878DRAFT_175927</name>
</gene>
<dbReference type="InterPro" id="IPR000242">
    <property type="entry name" value="PTP_cat"/>
</dbReference>
<evidence type="ECO:0000256" key="1">
    <source>
        <dbReference type="ARBA" id="ARBA00009649"/>
    </source>
</evidence>
<feature type="compositionally biased region" description="Low complexity" evidence="2">
    <location>
        <begin position="22"/>
        <end position="34"/>
    </location>
</feature>
<dbReference type="PANTHER" id="PTHR19134:SF449">
    <property type="entry name" value="TYROSINE-PROTEIN PHOSPHATASE 1"/>
    <property type="match status" value="1"/>
</dbReference>
<dbReference type="SMART" id="SM00194">
    <property type="entry name" value="PTPc"/>
    <property type="match status" value="1"/>
</dbReference>
<dbReference type="InterPro" id="IPR003595">
    <property type="entry name" value="Tyr_Pase_cat"/>
</dbReference>
<dbReference type="CDD" id="cd18533">
    <property type="entry name" value="PTP_fungal"/>
    <property type="match status" value="1"/>
</dbReference>
<dbReference type="PANTHER" id="PTHR19134">
    <property type="entry name" value="RECEPTOR-TYPE TYROSINE-PROTEIN PHOSPHATASE"/>
    <property type="match status" value="1"/>
</dbReference>
<comment type="similarity">
    <text evidence="1">Belongs to the protein-tyrosine phosphatase family. Non-receptor class subfamily.</text>
</comment>
<name>A0A9P7YZ37_9HELO</name>
<dbReference type="Pfam" id="PF00102">
    <property type="entry name" value="Y_phosphatase"/>
    <property type="match status" value="1"/>
</dbReference>
<feature type="region of interest" description="Disordered" evidence="2">
    <location>
        <begin position="481"/>
        <end position="506"/>
    </location>
</feature>
<keyword evidence="6" id="KW-1185">Reference proteome</keyword>
<dbReference type="Proteomes" id="UP000887226">
    <property type="component" value="Unassembled WGS sequence"/>
</dbReference>
<organism evidence="5 6">
    <name type="scientific">Calycina marina</name>
    <dbReference type="NCBI Taxonomy" id="1763456"/>
    <lineage>
        <taxon>Eukaryota</taxon>
        <taxon>Fungi</taxon>
        <taxon>Dikarya</taxon>
        <taxon>Ascomycota</taxon>
        <taxon>Pezizomycotina</taxon>
        <taxon>Leotiomycetes</taxon>
        <taxon>Helotiales</taxon>
        <taxon>Pezizellaceae</taxon>
        <taxon>Calycina</taxon>
    </lineage>
</organism>